<dbReference type="AlphaFoldDB" id="A0A803JY22"/>
<reference evidence="2" key="1">
    <citation type="journal article" date="2010" name="Science">
        <title>The genome of the Western clawed frog Xenopus tropicalis.</title>
        <authorList>
            <person name="Hellsten U."/>
            <person name="Harland R.M."/>
            <person name="Gilchrist M.J."/>
            <person name="Hendrix D."/>
            <person name="Jurka J."/>
            <person name="Kapitonov V."/>
            <person name="Ovcharenko I."/>
            <person name="Putnam N.H."/>
            <person name="Shu S."/>
            <person name="Taher L."/>
            <person name="Blitz I.L."/>
            <person name="Blumberg B."/>
            <person name="Dichmann D.S."/>
            <person name="Dubchak I."/>
            <person name="Amaya E."/>
            <person name="Detter J.C."/>
            <person name="Fletcher R."/>
            <person name="Gerhard D.S."/>
            <person name="Goodstein D."/>
            <person name="Graves T."/>
            <person name="Grigoriev I.V."/>
            <person name="Grimwood J."/>
            <person name="Kawashima T."/>
            <person name="Lindquist E."/>
            <person name="Lucas S.M."/>
            <person name="Mead P.E."/>
            <person name="Mitros T."/>
            <person name="Ogino H."/>
            <person name="Ohta Y."/>
            <person name="Poliakov A.V."/>
            <person name="Pollet N."/>
            <person name="Robert J."/>
            <person name="Salamov A."/>
            <person name="Sater A.K."/>
            <person name="Schmutz J."/>
            <person name="Terry A."/>
            <person name="Vize P.D."/>
            <person name="Warren W.C."/>
            <person name="Wells D."/>
            <person name="Wills A."/>
            <person name="Wilson R.K."/>
            <person name="Zimmerman L.B."/>
            <person name="Zorn A.M."/>
            <person name="Grainger R."/>
            <person name="Grammer T."/>
            <person name="Khokha M.K."/>
            <person name="Richardson P.M."/>
            <person name="Rokhsar D.S."/>
        </authorList>
    </citation>
    <scope>NUCLEOTIDE SEQUENCE [LARGE SCALE GENOMIC DNA]</scope>
    <source>
        <strain evidence="2">Nigerian</strain>
    </source>
</reference>
<dbReference type="Ensembl" id="ENSXETT00000105417">
    <property type="protein sequence ID" value="ENSXETP00000112969"/>
    <property type="gene ID" value="ENSXETG00000044415"/>
</dbReference>
<reference evidence="2" key="2">
    <citation type="submission" date="2021-03" db="UniProtKB">
        <authorList>
            <consortium name="Ensembl"/>
        </authorList>
    </citation>
    <scope>IDENTIFICATION</scope>
</reference>
<accession>A0A803JY22</accession>
<evidence type="ECO:0000313" key="2">
    <source>
        <dbReference type="Ensembl" id="ENSXETP00000112969"/>
    </source>
</evidence>
<proteinExistence type="predicted"/>
<dbReference type="Pfam" id="PF16297">
    <property type="entry name" value="DUF4939"/>
    <property type="match status" value="1"/>
</dbReference>
<dbReference type="InterPro" id="IPR032549">
    <property type="entry name" value="DUF4939"/>
</dbReference>
<protein>
    <recommendedName>
        <fullName evidence="1">DUF4939 domain-containing protein</fullName>
    </recommendedName>
</protein>
<evidence type="ECO:0000259" key="1">
    <source>
        <dbReference type="Pfam" id="PF16297"/>
    </source>
</evidence>
<name>A0A803JY22_XENTR</name>
<dbReference type="InParanoid" id="A0A803JY22"/>
<organism evidence="2">
    <name type="scientific">Xenopus tropicalis</name>
    <name type="common">Western clawed frog</name>
    <name type="synonym">Silurana tropicalis</name>
    <dbReference type="NCBI Taxonomy" id="8364"/>
    <lineage>
        <taxon>Eukaryota</taxon>
        <taxon>Metazoa</taxon>
        <taxon>Chordata</taxon>
        <taxon>Craniata</taxon>
        <taxon>Vertebrata</taxon>
        <taxon>Euteleostomi</taxon>
        <taxon>Amphibia</taxon>
        <taxon>Batrachia</taxon>
        <taxon>Anura</taxon>
        <taxon>Pipoidea</taxon>
        <taxon>Pipidae</taxon>
        <taxon>Xenopodinae</taxon>
        <taxon>Xenopus</taxon>
        <taxon>Silurana</taxon>
    </lineage>
</organism>
<dbReference type="GeneTree" id="ENSGT01150000287528"/>
<feature type="domain" description="DUF4939" evidence="1">
    <location>
        <begin position="49"/>
        <end position="109"/>
    </location>
</feature>
<sequence length="118" mass="13326">MDAEGASASSASPEIVLKNLLQRLREQETKQDQIVQCLQGLAVRLDSLQQQPPKIPFPEKFSGDRSKFFAFKEACKLYLSFLPRSFPTETAKVNFVITLLLGDPQVWAFTLGRELFGY</sequence>